<organism evidence="1 2">
    <name type="scientific">Rudanella paleaurantiibacter</name>
    <dbReference type="NCBI Taxonomy" id="2614655"/>
    <lineage>
        <taxon>Bacteria</taxon>
        <taxon>Pseudomonadati</taxon>
        <taxon>Bacteroidota</taxon>
        <taxon>Cytophagia</taxon>
        <taxon>Cytophagales</taxon>
        <taxon>Cytophagaceae</taxon>
        <taxon>Rudanella</taxon>
    </lineage>
</organism>
<dbReference type="Proteomes" id="UP000488299">
    <property type="component" value="Unassembled WGS sequence"/>
</dbReference>
<sequence length="241" mass="27765">MNSVVISVNGQPLHFVGPSAWEEVKAPQYLQFLRSLKVEGGEFALLQLWFGMRYRHMRWLDEEQRLALLALIDFTRERPNVWMVPRVRIGWRFYYGPGHRLEHLTFGEFMAAEAARTAENRALLAAALYSDQTKRTFNPARIGSLERRMSREDETLLESVLVNYLGCLDYLASRFRHVFRPGDGSGGGGTWLDIGLNLARQTSALGSFQQLEQTNLYLALPVLESLLKEQDELEKRMKRND</sequence>
<gene>
    <name evidence="1" type="ORF">F5984_20515</name>
</gene>
<dbReference type="AlphaFoldDB" id="A0A7J5TVF5"/>
<comment type="caution">
    <text evidence="1">The sequence shown here is derived from an EMBL/GenBank/DDBJ whole genome shotgun (WGS) entry which is preliminary data.</text>
</comment>
<protein>
    <submittedName>
        <fullName evidence="1">Uncharacterized protein</fullName>
    </submittedName>
</protein>
<evidence type="ECO:0000313" key="2">
    <source>
        <dbReference type="Proteomes" id="UP000488299"/>
    </source>
</evidence>
<reference evidence="1 2" key="1">
    <citation type="submission" date="2019-10" db="EMBL/GenBank/DDBJ databases">
        <title>Rudanella paleaurantiibacter sp. nov., isolated from sludge.</title>
        <authorList>
            <person name="Xu S.Q."/>
        </authorList>
    </citation>
    <scope>NUCLEOTIDE SEQUENCE [LARGE SCALE GENOMIC DNA]</scope>
    <source>
        <strain evidence="1 2">HX-22-17</strain>
    </source>
</reference>
<dbReference type="RefSeq" id="WP_152126078.1">
    <property type="nucleotide sequence ID" value="NZ_WELI01000009.1"/>
</dbReference>
<evidence type="ECO:0000313" key="1">
    <source>
        <dbReference type="EMBL" id="KAB7728132.1"/>
    </source>
</evidence>
<accession>A0A7J5TVF5</accession>
<keyword evidence="2" id="KW-1185">Reference proteome</keyword>
<name>A0A7J5TVF5_9BACT</name>
<proteinExistence type="predicted"/>
<dbReference type="EMBL" id="WELI01000009">
    <property type="protein sequence ID" value="KAB7728132.1"/>
    <property type="molecule type" value="Genomic_DNA"/>
</dbReference>